<comment type="similarity">
    <text evidence="3">Belongs to the cytochrome P450 family.</text>
</comment>
<evidence type="ECO:0000256" key="8">
    <source>
        <dbReference type="ARBA" id="ARBA00023033"/>
    </source>
</evidence>
<dbReference type="SUPFAM" id="SSF48264">
    <property type="entry name" value="Cytochrome P450"/>
    <property type="match status" value="1"/>
</dbReference>
<dbReference type="AlphaFoldDB" id="A0A8H5GW72"/>
<keyword evidence="11" id="KW-1185">Reference proteome</keyword>
<comment type="caution">
    <text evidence="10">The sequence shown here is derived from an EMBL/GenBank/DDBJ whole genome shotgun (WGS) entry which is preliminary data.</text>
</comment>
<dbReference type="Proteomes" id="UP000559256">
    <property type="component" value="Unassembled WGS sequence"/>
</dbReference>
<keyword evidence="6" id="KW-0560">Oxidoreductase</keyword>
<dbReference type="PRINTS" id="PR00463">
    <property type="entry name" value="EP450I"/>
</dbReference>
<dbReference type="InterPro" id="IPR002401">
    <property type="entry name" value="Cyt_P450_E_grp-I"/>
</dbReference>
<protein>
    <recommendedName>
        <fullName evidence="12">Cytochrome P450</fullName>
    </recommendedName>
</protein>
<dbReference type="EMBL" id="JAACJM010000006">
    <property type="protein sequence ID" value="KAF5372177.1"/>
    <property type="molecule type" value="Genomic_DNA"/>
</dbReference>
<dbReference type="PANTHER" id="PTHR46300:SF7">
    <property type="entry name" value="P450, PUTATIVE (EUROFUNG)-RELATED"/>
    <property type="match status" value="1"/>
</dbReference>
<evidence type="ECO:0000256" key="2">
    <source>
        <dbReference type="ARBA" id="ARBA00005179"/>
    </source>
</evidence>
<dbReference type="PANTHER" id="PTHR46300">
    <property type="entry name" value="P450, PUTATIVE (EUROFUNG)-RELATED-RELATED"/>
    <property type="match status" value="1"/>
</dbReference>
<dbReference type="GO" id="GO:0004497">
    <property type="term" value="F:monooxygenase activity"/>
    <property type="evidence" value="ECO:0007669"/>
    <property type="project" value="UniProtKB-KW"/>
</dbReference>
<sequence>MCPRGIPLLGNALQLPTVKPWHTLAKWKKSYGSIVYLNMAGQPMVILNTKKTVEDLLDQRTSKYSARPHFIVANIMTGGFNFVLMSGGERWRKMRRASDNALGLKHTVNYHSIQRNEAVFMAHSLLGDPNNWRSHVERTSSSVALSLMYDSPLIQSLQDPSLLWMNSYIEKISATLMPGAFLVEHLPRSLSKWRRDAEKSFEENNVYFGKKFQNIKKQVKIKEIANCLIRSVPGLQDFSTLLVQKLSVKSTFSLWQGVPAHIILDLDGNYDDMTRAQEELDKVIGRSRLPSFADLKHLPYIHAIVKEVLRWRTPLPIGVPHVSTEDDYYDGYYIPKGTLCLANVWSLNHDLEIYGPDAEEFRPERHLDENGQLKDGLLGLSEGHFTYGFGQRICVGRRVANNTLFMAAATTLWTMRLEGVKDSDGNVVVPDVSAEEENGVLVRPPPFSITTTPRFQDADTFIKEARDEVVEENLARLDARG</sequence>
<evidence type="ECO:0000256" key="5">
    <source>
        <dbReference type="ARBA" id="ARBA00022723"/>
    </source>
</evidence>
<evidence type="ECO:0000256" key="1">
    <source>
        <dbReference type="ARBA" id="ARBA00001971"/>
    </source>
</evidence>
<dbReference type="CDD" id="cd11065">
    <property type="entry name" value="CYP64-like"/>
    <property type="match status" value="1"/>
</dbReference>
<keyword evidence="8" id="KW-0503">Monooxygenase</keyword>
<dbReference type="GO" id="GO:0020037">
    <property type="term" value="F:heme binding"/>
    <property type="evidence" value="ECO:0007669"/>
    <property type="project" value="InterPro"/>
</dbReference>
<dbReference type="InterPro" id="IPR001128">
    <property type="entry name" value="Cyt_P450"/>
</dbReference>
<evidence type="ECO:0000256" key="9">
    <source>
        <dbReference type="PIRSR" id="PIRSR602401-1"/>
    </source>
</evidence>
<name>A0A8H5GW72_9AGAR</name>
<dbReference type="InterPro" id="IPR036396">
    <property type="entry name" value="Cyt_P450_sf"/>
</dbReference>
<dbReference type="Pfam" id="PF00067">
    <property type="entry name" value="p450"/>
    <property type="match status" value="2"/>
</dbReference>
<gene>
    <name evidence="10" type="ORF">D9758_005080</name>
</gene>
<feature type="binding site" description="axial binding residue" evidence="9">
    <location>
        <position position="394"/>
    </location>
    <ligand>
        <name>heme</name>
        <dbReference type="ChEBI" id="CHEBI:30413"/>
    </ligand>
    <ligandPart>
        <name>Fe</name>
        <dbReference type="ChEBI" id="CHEBI:18248"/>
    </ligandPart>
</feature>
<dbReference type="GO" id="GO:0005506">
    <property type="term" value="F:iron ion binding"/>
    <property type="evidence" value="ECO:0007669"/>
    <property type="project" value="InterPro"/>
</dbReference>
<reference evidence="10 11" key="1">
    <citation type="journal article" date="2020" name="ISME J.">
        <title>Uncovering the hidden diversity of litter-decomposition mechanisms in mushroom-forming fungi.</title>
        <authorList>
            <person name="Floudas D."/>
            <person name="Bentzer J."/>
            <person name="Ahren D."/>
            <person name="Johansson T."/>
            <person name="Persson P."/>
            <person name="Tunlid A."/>
        </authorList>
    </citation>
    <scope>NUCLEOTIDE SEQUENCE [LARGE SCALE GENOMIC DNA]</scope>
    <source>
        <strain evidence="10 11">CBS 291.85</strain>
    </source>
</reference>
<dbReference type="GO" id="GO:0016705">
    <property type="term" value="F:oxidoreductase activity, acting on paired donors, with incorporation or reduction of molecular oxygen"/>
    <property type="evidence" value="ECO:0007669"/>
    <property type="project" value="InterPro"/>
</dbReference>
<keyword evidence="4 9" id="KW-0349">Heme</keyword>
<dbReference type="OrthoDB" id="2789670at2759"/>
<evidence type="ECO:0000313" key="10">
    <source>
        <dbReference type="EMBL" id="KAF5372177.1"/>
    </source>
</evidence>
<organism evidence="10 11">
    <name type="scientific">Tetrapyrgos nigripes</name>
    <dbReference type="NCBI Taxonomy" id="182062"/>
    <lineage>
        <taxon>Eukaryota</taxon>
        <taxon>Fungi</taxon>
        <taxon>Dikarya</taxon>
        <taxon>Basidiomycota</taxon>
        <taxon>Agaricomycotina</taxon>
        <taxon>Agaricomycetes</taxon>
        <taxon>Agaricomycetidae</taxon>
        <taxon>Agaricales</taxon>
        <taxon>Marasmiineae</taxon>
        <taxon>Marasmiaceae</taxon>
        <taxon>Tetrapyrgos</taxon>
    </lineage>
</organism>
<evidence type="ECO:0008006" key="12">
    <source>
        <dbReference type="Google" id="ProtNLM"/>
    </source>
</evidence>
<proteinExistence type="inferred from homology"/>
<accession>A0A8H5GW72</accession>
<evidence type="ECO:0000256" key="7">
    <source>
        <dbReference type="ARBA" id="ARBA00023004"/>
    </source>
</evidence>
<comment type="cofactor">
    <cofactor evidence="1 9">
        <name>heme</name>
        <dbReference type="ChEBI" id="CHEBI:30413"/>
    </cofactor>
</comment>
<keyword evidence="7 9" id="KW-0408">Iron</keyword>
<dbReference type="InterPro" id="IPR050364">
    <property type="entry name" value="Cytochrome_P450_fung"/>
</dbReference>
<comment type="pathway">
    <text evidence="2">Secondary metabolite biosynthesis.</text>
</comment>
<keyword evidence="5 9" id="KW-0479">Metal-binding</keyword>
<evidence type="ECO:0000256" key="4">
    <source>
        <dbReference type="ARBA" id="ARBA00022617"/>
    </source>
</evidence>
<evidence type="ECO:0000313" key="11">
    <source>
        <dbReference type="Proteomes" id="UP000559256"/>
    </source>
</evidence>
<evidence type="ECO:0000256" key="3">
    <source>
        <dbReference type="ARBA" id="ARBA00010617"/>
    </source>
</evidence>
<evidence type="ECO:0000256" key="6">
    <source>
        <dbReference type="ARBA" id="ARBA00023002"/>
    </source>
</evidence>
<dbReference type="Gene3D" id="1.10.630.10">
    <property type="entry name" value="Cytochrome P450"/>
    <property type="match status" value="2"/>
</dbReference>